<dbReference type="EMBL" id="BNAS01000001">
    <property type="protein sequence ID" value="GHH65098.1"/>
    <property type="molecule type" value="Genomic_DNA"/>
</dbReference>
<dbReference type="SUPFAM" id="SSF51735">
    <property type="entry name" value="NAD(P)-binding Rossmann-fold domains"/>
    <property type="match status" value="2"/>
</dbReference>
<proteinExistence type="predicted"/>
<keyword evidence="4" id="KW-1185">Reference proteome</keyword>
<feature type="domain" description="RCK N-terminal" evidence="2">
    <location>
        <begin position="361"/>
        <end position="448"/>
    </location>
</feature>
<evidence type="ECO:0000313" key="3">
    <source>
        <dbReference type="EMBL" id="GHH65098.1"/>
    </source>
</evidence>
<reference evidence="3" key="2">
    <citation type="submission" date="2020-09" db="EMBL/GenBank/DDBJ databases">
        <authorList>
            <person name="Sun Q."/>
            <person name="Zhou Y."/>
        </authorList>
    </citation>
    <scope>NUCLEOTIDE SEQUENCE</scope>
    <source>
        <strain evidence="3">CGMCC 4.7398</strain>
    </source>
</reference>
<reference evidence="3" key="1">
    <citation type="journal article" date="2014" name="Int. J. Syst. Evol. Microbiol.">
        <title>Complete genome sequence of Corynebacterium casei LMG S-19264T (=DSM 44701T), isolated from a smear-ripened cheese.</title>
        <authorList>
            <consortium name="US DOE Joint Genome Institute (JGI-PGF)"/>
            <person name="Walter F."/>
            <person name="Albersmeier A."/>
            <person name="Kalinowski J."/>
            <person name="Ruckert C."/>
        </authorList>
    </citation>
    <scope>NUCLEOTIDE SEQUENCE</scope>
    <source>
        <strain evidence="3">CGMCC 4.7398</strain>
    </source>
</reference>
<dbReference type="Proteomes" id="UP000627369">
    <property type="component" value="Unassembled WGS sequence"/>
</dbReference>
<keyword evidence="1" id="KW-0812">Transmembrane</keyword>
<dbReference type="InterPro" id="IPR003148">
    <property type="entry name" value="RCK_N"/>
</dbReference>
<organism evidence="3 4">
    <name type="scientific">Promicromonospora soli</name>
    <dbReference type="NCBI Taxonomy" id="2035533"/>
    <lineage>
        <taxon>Bacteria</taxon>
        <taxon>Bacillati</taxon>
        <taxon>Actinomycetota</taxon>
        <taxon>Actinomycetes</taxon>
        <taxon>Micrococcales</taxon>
        <taxon>Promicromonosporaceae</taxon>
        <taxon>Promicromonospora</taxon>
    </lineage>
</organism>
<feature type="transmembrane region" description="Helical" evidence="1">
    <location>
        <begin position="264"/>
        <end position="285"/>
    </location>
</feature>
<dbReference type="PANTHER" id="PTHR43833:SF11">
    <property type="entry name" value="VOLTAGE-GATED POTASSIUM CHANNEL KCH"/>
    <property type="match status" value="1"/>
</dbReference>
<evidence type="ECO:0000313" key="4">
    <source>
        <dbReference type="Proteomes" id="UP000627369"/>
    </source>
</evidence>
<dbReference type="Pfam" id="PF02254">
    <property type="entry name" value="TrkA_N"/>
    <property type="match status" value="1"/>
</dbReference>
<comment type="caution">
    <text evidence="3">The sequence shown here is derived from an EMBL/GenBank/DDBJ whole genome shotgun (WGS) entry which is preliminary data.</text>
</comment>
<dbReference type="InterPro" id="IPR036291">
    <property type="entry name" value="NAD(P)-bd_dom_sf"/>
</dbReference>
<dbReference type="InterPro" id="IPR050721">
    <property type="entry name" value="Trk_Ktr_HKT_K-transport"/>
</dbReference>
<accession>A0A919KN25</accession>
<sequence>MTDAVPGTNAHYIVVGDNPLAYRLTRALSTRFRGTVTVVVPDRTSRYAQDMLNLNLDDDGKPKRDGDGKLLELVSLFETERVDEGALKEAGADRAAAAALVNQDDGGNVALALLLRETWPRLHVVVRIFDESLGRHLQRDHCTVLSSSAFAAPEIVGAALRRQISLPVRGGRRLVAVSDEVTSLRPHMVLFATDRDGAVTALPSDKEIANGLTPKVLLAEAAEDDVLPEVKADLEPDEDEVDPHRRRRVGEYLRTLAITSGRNLLLAAGVLLVVVLIGAVTMQLATGSSFAGALYEAVLPSLAGSDPDHDASPLVKATQVVLTIVSVAVIPWVTGVVVDGVVRTQRLLDAGSPRRPMAGHVVVVGLGDLGTRIVRSLDRRSVPVVAVDIDESARGIAVARSRDVPVVIGDARRAATLSAAYVDAAQAIVVVTSGGAITIGIGFAARSIPRSKDAPALRTVLRVFDKDLSRRIRREIPDSAGLSSSFLAAPSFAAAMIGQDVTATVPYLDRVLVLAEVLILDGSPMARMRPDDVDLDGSGEHGDDDAKSRLLAIRTRSHPSGGGGVTIEPSEGRYLNAGDTVVVIATTAGLSRVREMARPPLRM</sequence>
<evidence type="ECO:0000259" key="2">
    <source>
        <dbReference type="Pfam" id="PF02254"/>
    </source>
</evidence>
<dbReference type="RefSeq" id="WP_189667478.1">
    <property type="nucleotide sequence ID" value="NZ_BNAS01000001.1"/>
</dbReference>
<feature type="transmembrane region" description="Helical" evidence="1">
    <location>
        <begin position="320"/>
        <end position="342"/>
    </location>
</feature>
<keyword evidence="1" id="KW-0472">Membrane</keyword>
<protein>
    <submittedName>
        <fullName evidence="3">Potassium transporter TrkA</fullName>
    </submittedName>
</protein>
<gene>
    <name evidence="3" type="ORF">GCM10017772_02710</name>
</gene>
<keyword evidence="1" id="KW-1133">Transmembrane helix</keyword>
<evidence type="ECO:0000256" key="1">
    <source>
        <dbReference type="SAM" id="Phobius"/>
    </source>
</evidence>
<dbReference type="AlphaFoldDB" id="A0A919KN25"/>
<dbReference type="Gene3D" id="3.40.50.720">
    <property type="entry name" value="NAD(P)-binding Rossmann-like Domain"/>
    <property type="match status" value="2"/>
</dbReference>
<dbReference type="PANTHER" id="PTHR43833">
    <property type="entry name" value="POTASSIUM CHANNEL PROTEIN 2-RELATED-RELATED"/>
    <property type="match status" value="1"/>
</dbReference>
<name>A0A919KN25_9MICO</name>
<dbReference type="GO" id="GO:0006813">
    <property type="term" value="P:potassium ion transport"/>
    <property type="evidence" value="ECO:0007669"/>
    <property type="project" value="InterPro"/>
</dbReference>